<organism evidence="1 2">
    <name type="scientific">Pleuronectes platessa</name>
    <name type="common">European plaice</name>
    <dbReference type="NCBI Taxonomy" id="8262"/>
    <lineage>
        <taxon>Eukaryota</taxon>
        <taxon>Metazoa</taxon>
        <taxon>Chordata</taxon>
        <taxon>Craniata</taxon>
        <taxon>Vertebrata</taxon>
        <taxon>Euteleostomi</taxon>
        <taxon>Actinopterygii</taxon>
        <taxon>Neopterygii</taxon>
        <taxon>Teleostei</taxon>
        <taxon>Neoteleostei</taxon>
        <taxon>Acanthomorphata</taxon>
        <taxon>Carangaria</taxon>
        <taxon>Pleuronectiformes</taxon>
        <taxon>Pleuronectoidei</taxon>
        <taxon>Pleuronectidae</taxon>
        <taxon>Pleuronectes</taxon>
    </lineage>
</organism>
<reference evidence="1" key="1">
    <citation type="submission" date="2020-03" db="EMBL/GenBank/DDBJ databases">
        <authorList>
            <person name="Weist P."/>
        </authorList>
    </citation>
    <scope>NUCLEOTIDE SEQUENCE</scope>
</reference>
<proteinExistence type="predicted"/>
<evidence type="ECO:0000313" key="1">
    <source>
        <dbReference type="EMBL" id="CAB1459207.1"/>
    </source>
</evidence>
<evidence type="ECO:0000313" key="2">
    <source>
        <dbReference type="Proteomes" id="UP001153269"/>
    </source>
</evidence>
<protein>
    <submittedName>
        <fullName evidence="1">Uncharacterized protein</fullName>
    </submittedName>
</protein>
<dbReference type="Proteomes" id="UP001153269">
    <property type="component" value="Unassembled WGS sequence"/>
</dbReference>
<sequence length="118" mass="13369">MKRCREVGGVKQRRSGLEKVQRCGAITPPPMRAAPDEGCPPSPRFDPAALHLFTLHNVLSLFQDPSVPPSCRTLVSELSSCFLIQNPIEWPQADVRLIRVQMWSCRRSVGSLRSRRRF</sequence>
<gene>
    <name evidence="1" type="ORF">PLEPLA_LOCUS47044</name>
</gene>
<comment type="caution">
    <text evidence="1">The sequence shown here is derived from an EMBL/GenBank/DDBJ whole genome shotgun (WGS) entry which is preliminary data.</text>
</comment>
<name>A0A9N7W1N7_PLEPL</name>
<keyword evidence="2" id="KW-1185">Reference proteome</keyword>
<dbReference type="AlphaFoldDB" id="A0A9N7W1N7"/>
<accession>A0A9N7W1N7</accession>
<dbReference type="EMBL" id="CADEAL010004421">
    <property type="protein sequence ID" value="CAB1459207.1"/>
    <property type="molecule type" value="Genomic_DNA"/>
</dbReference>